<feature type="region of interest" description="Disordered" evidence="2">
    <location>
        <begin position="398"/>
        <end position="525"/>
    </location>
</feature>
<keyword evidence="1" id="KW-0862">Zinc</keyword>
<feature type="region of interest" description="Disordered" evidence="2">
    <location>
        <begin position="1"/>
        <end position="22"/>
    </location>
</feature>
<name>A0AAV6RR50_SOLSE</name>
<feature type="compositionally biased region" description="Acidic residues" evidence="2">
    <location>
        <begin position="401"/>
        <end position="410"/>
    </location>
</feature>
<reference evidence="5 6" key="1">
    <citation type="journal article" date="2021" name="Sci. Rep.">
        <title>Chromosome anchoring in Senegalese sole (Solea senegalensis) reveals sex-associated markers and genome rearrangements in flatfish.</title>
        <authorList>
            <person name="Guerrero-Cozar I."/>
            <person name="Gomez-Garrido J."/>
            <person name="Berbel C."/>
            <person name="Martinez-Blanch J.F."/>
            <person name="Alioto T."/>
            <person name="Claros M.G."/>
            <person name="Gagnaire P.A."/>
            <person name="Manchado M."/>
        </authorList>
    </citation>
    <scope>NUCLEOTIDE SEQUENCE [LARGE SCALE GENOMIC DNA]</scope>
    <source>
        <strain evidence="5">Sse05_10M</strain>
    </source>
</reference>
<sequence length="525" mass="60837">MGDHATDDVDMTVASSRNTDRLEKQLGKLQAQVASLTASVRSGKSQMSAKPSKRLEFKPAGYTKQTPAQPSQRGKLKRAKKPRPGYCFKCGEDGHIAPSCTNTPNPELVKAKSKQLKQKQQAWKELNIKVIHVSRMGLPETEIKPEFPNSSVISSLTQTPTHSYRAQRQFEHARRETQALVNFQTTGPMEMACIDYLSLEPDSHNTKGILVITDCFTKYAVAVPTRNQKAKTVAKCLWEHFFMHYGFPKHLHSDHGKYFESQVIEELCDLFGIIKLGTSPYHPRGDQAVRFNQSLLDMLETLQDKQKRHWRDYVNPITHAYNCTRNKHTGFSPYEMMFGCQPRLPLGFGFYLPAKDGVPQFHSQYVKNLRACLEESYQIATGDEQKVATKNKQAYTPWSWNEEEEAGEVESEGRRAEKEAGGAERAKSEAEDEESEAEDEESEAEDEHRAEEEESEAEEDESNVEQRRKNRKQRWTNTEQRRKNRKQRRTNTEQRRKNRRQRRMNVEQRRTNKKRRKNWKQRRGK</sequence>
<keyword evidence="6" id="KW-1185">Reference proteome</keyword>
<organism evidence="5 6">
    <name type="scientific">Solea senegalensis</name>
    <name type="common">Senegalese sole</name>
    <dbReference type="NCBI Taxonomy" id="28829"/>
    <lineage>
        <taxon>Eukaryota</taxon>
        <taxon>Metazoa</taxon>
        <taxon>Chordata</taxon>
        <taxon>Craniata</taxon>
        <taxon>Vertebrata</taxon>
        <taxon>Euteleostomi</taxon>
        <taxon>Actinopterygii</taxon>
        <taxon>Neopterygii</taxon>
        <taxon>Teleostei</taxon>
        <taxon>Neoteleostei</taxon>
        <taxon>Acanthomorphata</taxon>
        <taxon>Carangaria</taxon>
        <taxon>Pleuronectiformes</taxon>
        <taxon>Pleuronectoidei</taxon>
        <taxon>Soleidae</taxon>
        <taxon>Solea</taxon>
    </lineage>
</organism>
<proteinExistence type="predicted"/>
<dbReference type="SMART" id="SM00343">
    <property type="entry name" value="ZnF_C2HC"/>
    <property type="match status" value="1"/>
</dbReference>
<accession>A0AAV6RR50</accession>
<dbReference type="GO" id="GO:0003676">
    <property type="term" value="F:nucleic acid binding"/>
    <property type="evidence" value="ECO:0007669"/>
    <property type="project" value="InterPro"/>
</dbReference>
<feature type="compositionally biased region" description="Acidic residues" evidence="2">
    <location>
        <begin position="430"/>
        <end position="445"/>
    </location>
</feature>
<comment type="caution">
    <text evidence="5">The sequence shown here is derived from an EMBL/GenBank/DDBJ whole genome shotgun (WGS) entry which is preliminary data.</text>
</comment>
<dbReference type="PROSITE" id="PS50158">
    <property type="entry name" value="ZF_CCHC"/>
    <property type="match status" value="1"/>
</dbReference>
<dbReference type="PANTHER" id="PTHR37984:SF15">
    <property type="entry name" value="INTEGRASE CATALYTIC DOMAIN-CONTAINING PROTEIN"/>
    <property type="match status" value="1"/>
</dbReference>
<dbReference type="InterPro" id="IPR001584">
    <property type="entry name" value="Integrase_cat-core"/>
</dbReference>
<dbReference type="Proteomes" id="UP000693946">
    <property type="component" value="Linkage Group LG17"/>
</dbReference>
<evidence type="ECO:0000259" key="3">
    <source>
        <dbReference type="PROSITE" id="PS50158"/>
    </source>
</evidence>
<keyword evidence="1" id="KW-0479">Metal-binding</keyword>
<evidence type="ECO:0000313" key="5">
    <source>
        <dbReference type="EMBL" id="KAG7507978.1"/>
    </source>
</evidence>
<dbReference type="PROSITE" id="PS50994">
    <property type="entry name" value="INTEGRASE"/>
    <property type="match status" value="1"/>
</dbReference>
<dbReference type="InterPro" id="IPR001878">
    <property type="entry name" value="Znf_CCHC"/>
</dbReference>
<dbReference type="InterPro" id="IPR050951">
    <property type="entry name" value="Retrovirus_Pol_polyprotein"/>
</dbReference>
<dbReference type="FunFam" id="3.30.420.10:FF:000032">
    <property type="entry name" value="Retrovirus-related Pol polyprotein from transposon 297-like Protein"/>
    <property type="match status" value="1"/>
</dbReference>
<feature type="compositionally biased region" description="Basic residues" evidence="2">
    <location>
        <begin position="511"/>
        <end position="525"/>
    </location>
</feature>
<feature type="compositionally biased region" description="Polar residues" evidence="2">
    <location>
        <begin position="63"/>
        <end position="72"/>
    </location>
</feature>
<evidence type="ECO:0000313" key="6">
    <source>
        <dbReference type="Proteomes" id="UP000693946"/>
    </source>
</evidence>
<dbReference type="PANTHER" id="PTHR37984">
    <property type="entry name" value="PROTEIN CBG26694"/>
    <property type="match status" value="1"/>
</dbReference>
<dbReference type="AlphaFoldDB" id="A0AAV6RR50"/>
<dbReference type="Pfam" id="PF00098">
    <property type="entry name" value="zf-CCHC"/>
    <property type="match status" value="1"/>
</dbReference>
<keyword evidence="1" id="KW-0863">Zinc-finger</keyword>
<gene>
    <name evidence="5" type="ORF">JOB18_000230</name>
</gene>
<feature type="region of interest" description="Disordered" evidence="2">
    <location>
        <begin position="38"/>
        <end position="81"/>
    </location>
</feature>
<feature type="compositionally biased region" description="Acidic residues" evidence="2">
    <location>
        <begin position="452"/>
        <end position="463"/>
    </location>
</feature>
<evidence type="ECO:0000259" key="4">
    <source>
        <dbReference type="PROSITE" id="PS50994"/>
    </source>
</evidence>
<feature type="compositionally biased region" description="Polar residues" evidence="2">
    <location>
        <begin position="38"/>
        <end position="49"/>
    </location>
</feature>
<protein>
    <submittedName>
        <fullName evidence="5">Uncharacterized protein</fullName>
    </submittedName>
</protein>
<evidence type="ECO:0000256" key="1">
    <source>
        <dbReference type="PROSITE-ProRule" id="PRU00047"/>
    </source>
</evidence>
<feature type="domain" description="CCHC-type" evidence="3">
    <location>
        <begin position="87"/>
        <end position="102"/>
    </location>
</feature>
<feature type="compositionally biased region" description="Basic and acidic residues" evidence="2">
    <location>
        <begin position="411"/>
        <end position="429"/>
    </location>
</feature>
<evidence type="ECO:0000256" key="2">
    <source>
        <dbReference type="SAM" id="MobiDB-lite"/>
    </source>
</evidence>
<dbReference type="GO" id="GO:0008270">
    <property type="term" value="F:zinc ion binding"/>
    <property type="evidence" value="ECO:0007669"/>
    <property type="project" value="UniProtKB-KW"/>
</dbReference>
<dbReference type="Pfam" id="PF00665">
    <property type="entry name" value="rve"/>
    <property type="match status" value="1"/>
</dbReference>
<dbReference type="EMBL" id="JAGKHQ010000009">
    <property type="protein sequence ID" value="KAG7507978.1"/>
    <property type="molecule type" value="Genomic_DNA"/>
</dbReference>
<dbReference type="GO" id="GO:0015074">
    <property type="term" value="P:DNA integration"/>
    <property type="evidence" value="ECO:0007669"/>
    <property type="project" value="InterPro"/>
</dbReference>
<feature type="domain" description="Integrase catalytic" evidence="4">
    <location>
        <begin position="184"/>
        <end position="341"/>
    </location>
</feature>